<evidence type="ECO:0000313" key="1">
    <source>
        <dbReference type="EMBL" id="QNG53948.1"/>
    </source>
</evidence>
<name>A0A7G7MMD7_9PSEU</name>
<dbReference type="RefSeq" id="WP_185720773.1">
    <property type="nucleotide sequence ID" value="NZ_BAAAWI010000001.1"/>
</dbReference>
<dbReference type="EMBL" id="CP060131">
    <property type="protein sequence ID" value="QNG53948.1"/>
    <property type="molecule type" value="Genomic_DNA"/>
</dbReference>
<proteinExistence type="predicted"/>
<dbReference type="Proteomes" id="UP000515728">
    <property type="component" value="Chromosome"/>
</dbReference>
<organism evidence="1 2">
    <name type="scientific">Pseudonocardia petroleophila</name>
    <dbReference type="NCBI Taxonomy" id="37331"/>
    <lineage>
        <taxon>Bacteria</taxon>
        <taxon>Bacillati</taxon>
        <taxon>Actinomycetota</taxon>
        <taxon>Actinomycetes</taxon>
        <taxon>Pseudonocardiales</taxon>
        <taxon>Pseudonocardiaceae</taxon>
        <taxon>Pseudonocardia</taxon>
    </lineage>
</organism>
<dbReference type="AlphaFoldDB" id="A0A7G7MMD7"/>
<gene>
    <name evidence="1" type="ORF">H6H00_08545</name>
</gene>
<keyword evidence="2" id="KW-1185">Reference proteome</keyword>
<accession>A0A7G7MMD7</accession>
<protein>
    <submittedName>
        <fullName evidence="1">Uncharacterized protein</fullName>
    </submittedName>
</protein>
<reference evidence="1 2" key="1">
    <citation type="submission" date="2020-08" db="EMBL/GenBank/DDBJ databases">
        <authorList>
            <person name="Mo P."/>
        </authorList>
    </citation>
    <scope>NUCLEOTIDE SEQUENCE [LARGE SCALE GENOMIC DNA]</scope>
    <source>
        <strain evidence="1 2">CGMCC 4.1532</strain>
    </source>
</reference>
<dbReference type="KEGG" id="ppel:H6H00_08545"/>
<sequence length="144" mass="15696">MEVTESELARVPAGNVRGLRAEFGTIWAAAELRMATAAANGLTDWYSGGVVATCRWLADAAVTDQTGRRRLPRSPATGQVVRAYEELIEAEYLAAENLHLARPDLIEHRPGWCEGVRATLRWAWRCNGPAPYAEPHAASSLPGQ</sequence>
<evidence type="ECO:0000313" key="2">
    <source>
        <dbReference type="Proteomes" id="UP000515728"/>
    </source>
</evidence>